<reference evidence="1" key="1">
    <citation type="submission" date="2018-04" db="EMBL/GenBank/DDBJ databases">
        <title>Transcriptome assembly of Sipha flava.</title>
        <authorList>
            <person name="Scully E.D."/>
            <person name="Geib S.M."/>
            <person name="Palmer N.A."/>
            <person name="Koch K."/>
            <person name="Bradshaw J."/>
            <person name="Heng-Moss T."/>
            <person name="Sarath G."/>
        </authorList>
    </citation>
    <scope>NUCLEOTIDE SEQUENCE</scope>
</reference>
<accession>A0A2S2PWX3</accession>
<sequence length="232" mass="26992">MVRVENSLFFKKNKNNCLVINMSLMGNMWKPNILMPSSCHAQAVCRTFTRRCKKSLSDDPSLLSILKKSTRSFLKKQDFVVHIARNKKLMIACKKMIVVVNKFKQNLAKHRRNLIMCVAMAFTFDWFKERICVDELIKLRQEFEVVKKLKKQFTSKNNLQIEKGACNTQQVVSSMDDKNVSKTESIQKKYDCSFNSCDCSRCRNMNVCFNLFSQKMDGNLLLVVHITMFGKN</sequence>
<dbReference type="EMBL" id="GGMS01000803">
    <property type="protein sequence ID" value="MBY70006.1"/>
    <property type="molecule type" value="Transcribed_RNA"/>
</dbReference>
<protein>
    <submittedName>
        <fullName evidence="1">Uncharacterized protein</fullName>
    </submittedName>
</protein>
<organism evidence="1">
    <name type="scientific">Sipha flava</name>
    <name type="common">yellow sugarcane aphid</name>
    <dbReference type="NCBI Taxonomy" id="143950"/>
    <lineage>
        <taxon>Eukaryota</taxon>
        <taxon>Metazoa</taxon>
        <taxon>Ecdysozoa</taxon>
        <taxon>Arthropoda</taxon>
        <taxon>Hexapoda</taxon>
        <taxon>Insecta</taxon>
        <taxon>Pterygota</taxon>
        <taxon>Neoptera</taxon>
        <taxon>Paraneoptera</taxon>
        <taxon>Hemiptera</taxon>
        <taxon>Sternorrhyncha</taxon>
        <taxon>Aphidomorpha</taxon>
        <taxon>Aphidoidea</taxon>
        <taxon>Aphididae</taxon>
        <taxon>Sipha</taxon>
    </lineage>
</organism>
<dbReference type="OrthoDB" id="1295045at2759"/>
<evidence type="ECO:0000313" key="1">
    <source>
        <dbReference type="EMBL" id="MBY70006.1"/>
    </source>
</evidence>
<proteinExistence type="predicted"/>
<gene>
    <name evidence="1" type="ORF">g.142763</name>
</gene>
<dbReference type="AlphaFoldDB" id="A0A2S2PWX3"/>
<name>A0A2S2PWX3_9HEMI</name>